<name>A0A2I1MC01_9FIRM</name>
<evidence type="ECO:0000259" key="1">
    <source>
        <dbReference type="Pfam" id="PF00583"/>
    </source>
</evidence>
<keyword evidence="3" id="KW-1185">Reference proteome</keyword>
<reference evidence="2 3" key="1">
    <citation type="submission" date="2017-12" db="EMBL/GenBank/DDBJ databases">
        <title>Phylogenetic diversity of female urinary microbiome.</title>
        <authorList>
            <person name="Thomas-White K."/>
            <person name="Wolfe A.J."/>
        </authorList>
    </citation>
    <scope>NUCLEOTIDE SEQUENCE [LARGE SCALE GENOMIC DNA]</scope>
    <source>
        <strain evidence="2 3">UMB0119</strain>
    </source>
</reference>
<comment type="caution">
    <text evidence="2">The sequence shown here is derived from an EMBL/GenBank/DDBJ whole genome shotgun (WGS) entry which is preliminary data.</text>
</comment>
<dbReference type="InterPro" id="IPR016181">
    <property type="entry name" value="Acyl_CoA_acyltransferase"/>
</dbReference>
<sequence length="77" mass="8819">MNFARGCGIANNALDYVIKQAYKNGAKVVFVNSNPKNKRAIAFYEKQDFKLKDTLAKSIQSLTIITWNFKNNYIKIN</sequence>
<feature type="domain" description="N-acetyltransferase" evidence="1">
    <location>
        <begin position="4"/>
        <end position="49"/>
    </location>
</feature>
<evidence type="ECO:0000313" key="2">
    <source>
        <dbReference type="EMBL" id="PKZ17661.1"/>
    </source>
</evidence>
<dbReference type="InterPro" id="IPR000182">
    <property type="entry name" value="GNAT_dom"/>
</dbReference>
<dbReference type="Pfam" id="PF00583">
    <property type="entry name" value="Acetyltransf_1"/>
    <property type="match status" value="1"/>
</dbReference>
<protein>
    <recommendedName>
        <fullName evidence="1">N-acetyltransferase domain-containing protein</fullName>
    </recommendedName>
</protein>
<dbReference type="Gene3D" id="3.40.630.30">
    <property type="match status" value="1"/>
</dbReference>
<dbReference type="Proteomes" id="UP000234335">
    <property type="component" value="Unassembled WGS sequence"/>
</dbReference>
<evidence type="ECO:0000313" key="3">
    <source>
        <dbReference type="Proteomes" id="UP000234335"/>
    </source>
</evidence>
<organism evidence="2 3">
    <name type="scientific">Anaerococcus octavius</name>
    <dbReference type="NCBI Taxonomy" id="54007"/>
    <lineage>
        <taxon>Bacteria</taxon>
        <taxon>Bacillati</taxon>
        <taxon>Bacillota</taxon>
        <taxon>Tissierellia</taxon>
        <taxon>Tissierellales</taxon>
        <taxon>Peptoniphilaceae</taxon>
        <taxon>Anaerococcus</taxon>
    </lineage>
</organism>
<accession>A0A2I1MC01</accession>
<dbReference type="AlphaFoldDB" id="A0A2I1MC01"/>
<gene>
    <name evidence="2" type="ORF">CYJ34_02650</name>
</gene>
<dbReference type="SUPFAM" id="SSF55729">
    <property type="entry name" value="Acyl-CoA N-acyltransferases (Nat)"/>
    <property type="match status" value="1"/>
</dbReference>
<dbReference type="EMBL" id="PKGS01000001">
    <property type="protein sequence ID" value="PKZ17661.1"/>
    <property type="molecule type" value="Genomic_DNA"/>
</dbReference>
<proteinExistence type="predicted"/>
<dbReference type="GO" id="GO:0016747">
    <property type="term" value="F:acyltransferase activity, transferring groups other than amino-acyl groups"/>
    <property type="evidence" value="ECO:0007669"/>
    <property type="project" value="InterPro"/>
</dbReference>